<keyword evidence="4" id="KW-1185">Reference proteome</keyword>
<comment type="caution">
    <text evidence="3">The sequence shown here is derived from an EMBL/GenBank/DDBJ whole genome shotgun (WGS) entry which is preliminary data.</text>
</comment>
<sequence>MSGQTPPVNAADLKKQKEDAEAQRDAYKAQLEAELAKRAYEAALDPSKQAETAQAAAIKVAKDMADAQTATANAEKAQSEAELAALKKRYGDFQATGISGTAELMGSAGTAEATLLGSVAVNRIAAQFAATLEMLTAKGSFVFTTATTVPDFQALTAFETQFLAISAAVTAARQSTSDKSADNAGLKMESFATIGMGLEAVSKILSFAKTDYKFANLDVSSTDAMLLRAVVGLLKNKTVEIPAFYVADAISAGNQVLSRAGEINKWTVEAKSRIKFHEAAQAEFEKQLAAAPADQSLKDGLQKAKSALSTWKAVSESVDAWSKQLTTADDKGNSPLATIARQSAIKRKLDDGGVLVIVELHKVAGTGYTKKNLWSSLGANPFFVMGVAVASYVALDGKTGKVLGAQMLPVHGGYHSVSDIPAVVNGGMPKHEEGKTP</sequence>
<evidence type="ECO:0000256" key="1">
    <source>
        <dbReference type="SAM" id="Coils"/>
    </source>
</evidence>
<dbReference type="EMBL" id="BSPX01000009">
    <property type="protein sequence ID" value="GLT21489.1"/>
    <property type="molecule type" value="Genomic_DNA"/>
</dbReference>
<feature type="region of interest" description="Disordered" evidence="2">
    <location>
        <begin position="1"/>
        <end position="26"/>
    </location>
</feature>
<reference evidence="4" key="1">
    <citation type="journal article" date="2019" name="Int. J. Syst. Evol. Microbiol.">
        <title>The Global Catalogue of Microorganisms (GCM) 10K type strain sequencing project: providing services to taxonomists for standard genome sequencing and annotation.</title>
        <authorList>
            <consortium name="The Broad Institute Genomics Platform"/>
            <consortium name="The Broad Institute Genome Sequencing Center for Infectious Disease"/>
            <person name="Wu L."/>
            <person name="Ma J."/>
        </authorList>
    </citation>
    <scope>NUCLEOTIDE SEQUENCE [LARGE SCALE GENOMIC DNA]</scope>
    <source>
        <strain evidence="4">NBRC 102407</strain>
    </source>
</reference>
<evidence type="ECO:0000256" key="2">
    <source>
        <dbReference type="SAM" id="MobiDB-lite"/>
    </source>
</evidence>
<evidence type="ECO:0000313" key="3">
    <source>
        <dbReference type="EMBL" id="GLT21489.1"/>
    </source>
</evidence>
<evidence type="ECO:0000313" key="4">
    <source>
        <dbReference type="Proteomes" id="UP001157167"/>
    </source>
</evidence>
<proteinExistence type="predicted"/>
<organism evidence="3 4">
    <name type="scientific">Zoogloea oryzae</name>
    <dbReference type="NCBI Taxonomy" id="310767"/>
    <lineage>
        <taxon>Bacteria</taxon>
        <taxon>Pseudomonadati</taxon>
        <taxon>Pseudomonadota</taxon>
        <taxon>Betaproteobacteria</taxon>
        <taxon>Rhodocyclales</taxon>
        <taxon>Zoogloeaceae</taxon>
        <taxon>Zoogloea</taxon>
    </lineage>
</organism>
<protein>
    <submittedName>
        <fullName evidence="3">Uncharacterized protein</fullName>
    </submittedName>
</protein>
<name>A0ABQ6F8C4_9RHOO</name>
<keyword evidence="1" id="KW-0175">Coiled coil</keyword>
<dbReference type="Proteomes" id="UP001157167">
    <property type="component" value="Unassembled WGS sequence"/>
</dbReference>
<feature type="coiled-coil region" evidence="1">
    <location>
        <begin position="69"/>
        <end position="96"/>
    </location>
</feature>
<gene>
    <name evidence="3" type="ORF">GCM10007933_09410</name>
</gene>
<accession>A0ABQ6F8C4</accession>
<feature type="compositionally biased region" description="Basic and acidic residues" evidence="2">
    <location>
        <begin position="12"/>
        <end position="26"/>
    </location>
</feature>